<dbReference type="VEuPathDB" id="FungiDB:FUN_006576"/>
<dbReference type="VEuPathDB" id="FungiDB:RhiirA1_425509"/>
<evidence type="ECO:0000313" key="2">
    <source>
        <dbReference type="EMBL" id="PKY45500.1"/>
    </source>
</evidence>
<evidence type="ECO:0000313" key="3">
    <source>
        <dbReference type="Proteomes" id="UP000234323"/>
    </source>
</evidence>
<feature type="compositionally biased region" description="Basic and acidic residues" evidence="1">
    <location>
        <begin position="48"/>
        <end position="73"/>
    </location>
</feature>
<keyword evidence="3" id="KW-1185">Reference proteome</keyword>
<proteinExistence type="predicted"/>
<reference evidence="2 3" key="1">
    <citation type="submission" date="2015-10" db="EMBL/GenBank/DDBJ databases">
        <title>Genome analyses suggest a sexual origin of heterokaryosis in a supposedly ancient asexual fungus.</title>
        <authorList>
            <person name="Ropars J."/>
            <person name="Sedzielewska K."/>
            <person name="Noel J."/>
            <person name="Charron P."/>
            <person name="Farinelli L."/>
            <person name="Marton T."/>
            <person name="Kruger M."/>
            <person name="Pelin A."/>
            <person name="Brachmann A."/>
            <person name="Corradi N."/>
        </authorList>
    </citation>
    <scope>NUCLEOTIDE SEQUENCE [LARGE SCALE GENOMIC DNA]</scope>
    <source>
        <strain evidence="2 3">A4</strain>
    </source>
</reference>
<dbReference type="EMBL" id="LLXI01000389">
    <property type="protein sequence ID" value="PKY45500.1"/>
    <property type="molecule type" value="Genomic_DNA"/>
</dbReference>
<organism evidence="2 3">
    <name type="scientific">Rhizophagus irregularis</name>
    <dbReference type="NCBI Taxonomy" id="588596"/>
    <lineage>
        <taxon>Eukaryota</taxon>
        <taxon>Fungi</taxon>
        <taxon>Fungi incertae sedis</taxon>
        <taxon>Mucoromycota</taxon>
        <taxon>Glomeromycotina</taxon>
        <taxon>Glomeromycetes</taxon>
        <taxon>Glomerales</taxon>
        <taxon>Glomeraceae</taxon>
        <taxon>Rhizophagus</taxon>
    </lineage>
</organism>
<sequence length="182" mass="21682">MDPTGGKLNGVTCIIFQSSIPIERNDFELIDGWIRAMINRSKNSNYNRDNRDNRDNREKRDSRDSRDSRDRNRVPPRVQNSSAKPDDPLDILPINYDNAMKKRELYITCIYPTQKRAIIYPSDGIFNHFQFHIKQRFGWKWERMWYKNNKTGGWNTLNNEDVWAAVKKQVMNKPVPRIEVFM</sequence>
<comment type="caution">
    <text evidence="2">The sequence shown here is derived from an EMBL/GenBank/DDBJ whole genome shotgun (WGS) entry which is preliminary data.</text>
</comment>
<dbReference type="AlphaFoldDB" id="A0A2I1GFW3"/>
<dbReference type="VEuPathDB" id="FungiDB:RhiirFUN_010494"/>
<feature type="region of interest" description="Disordered" evidence="1">
    <location>
        <begin position="43"/>
        <end position="89"/>
    </location>
</feature>
<dbReference type="Proteomes" id="UP000234323">
    <property type="component" value="Unassembled WGS sequence"/>
</dbReference>
<feature type="non-terminal residue" evidence="2">
    <location>
        <position position="182"/>
    </location>
</feature>
<evidence type="ECO:0000256" key="1">
    <source>
        <dbReference type="SAM" id="MobiDB-lite"/>
    </source>
</evidence>
<name>A0A2I1GFW3_9GLOM</name>
<accession>A0A2I1GFW3</accession>
<gene>
    <name evidence="2" type="ORF">RhiirA4_401316</name>
</gene>
<protein>
    <submittedName>
        <fullName evidence="2">Uncharacterized protein</fullName>
    </submittedName>
</protein>